<dbReference type="Proteomes" id="UP000295063">
    <property type="component" value="Unassembled WGS sequence"/>
</dbReference>
<feature type="domain" description="Flagellar Assembly Protein A N-terminal region" evidence="1">
    <location>
        <begin position="170"/>
        <end position="336"/>
    </location>
</feature>
<dbReference type="Pfam" id="PF03961">
    <property type="entry name" value="FapA"/>
    <property type="match status" value="1"/>
</dbReference>
<dbReference type="AlphaFoldDB" id="A0A4R1Q0Y8"/>
<gene>
    <name evidence="2" type="ORF">EV210_10346</name>
</gene>
<evidence type="ECO:0000313" key="2">
    <source>
        <dbReference type="EMBL" id="TCL38574.1"/>
    </source>
</evidence>
<sequence length="620" mass="66946">MNRTICSPKLTNSCSVAQVAERAVDGRYQITATDTAVFLSVWPPINNGLPVAKAAVIQDLTSRNLLSFDSDFLSTVIKEAAGTPVQIINSLPSEDGRYQITATDVGVFLSVWLPVNSGVPVAKAAVMKELAERNLVEYDSDFLSTVIKEATGTPVLIMNPVPAVQLTSSIRVRVGLSRLEARMDIMVPPEAPLVTRAQLLDKLAAAGVVFGIDEEALTALTETRCAANVIVARAVPARSGENAYLKFYVDPDSQGRPEELEDGRVDFKEINSFLCVEEGQLLVEKIPATAGIEGIDVYGKPLPAKPGKDKPMPVGKNVIVVDDWRLYAAINGHLHIFLDKRINVLPVIVIDGDVDYNTGNIEFKGSVLVRGSIQSGFSVKAGGNVEVCDSICGGTVEAASIVVHKGIQGMNRGIVKARERIVANFIENAAVYADEEIVVSDAVMNSTLFAGSRIIVEGKRGLIRGGRISAGEVILAVTVGNKSGIVTELEVAANPFLKEELLSLREKIKKDELLYDELKLALTYLGSLDIQQLPAAKQEMHKKNETQFKAVIERMESMRQRITNIEMVLGSLKPGRIKASGTIYPGTKMAIGSAVKTLKDTLQFVSLYVQAGEITFGSLR</sequence>
<dbReference type="Pfam" id="PF20250">
    <property type="entry name" value="FapA_N"/>
    <property type="match status" value="1"/>
</dbReference>
<protein>
    <recommendedName>
        <fullName evidence="1">Flagellar Assembly Protein A N-terminal region domain-containing protein</fullName>
    </recommendedName>
</protein>
<reference evidence="2 3" key="1">
    <citation type="submission" date="2019-03" db="EMBL/GenBank/DDBJ databases">
        <title>Genomic Encyclopedia of Type Strains, Phase IV (KMG-IV): sequencing the most valuable type-strain genomes for metagenomic binning, comparative biology and taxonomic classification.</title>
        <authorList>
            <person name="Goeker M."/>
        </authorList>
    </citation>
    <scope>NUCLEOTIDE SEQUENCE [LARGE SCALE GENOMIC DNA]</scope>
    <source>
        <strain evidence="2 3">DSM 15969</strain>
    </source>
</reference>
<dbReference type="PANTHER" id="PTHR38032">
    <property type="entry name" value="POLYMERASE-RELATED"/>
    <property type="match status" value="1"/>
</dbReference>
<dbReference type="EMBL" id="SLUI01000003">
    <property type="protein sequence ID" value="TCL38574.1"/>
    <property type="molecule type" value="Genomic_DNA"/>
</dbReference>
<comment type="caution">
    <text evidence="2">The sequence shown here is derived from an EMBL/GenBank/DDBJ whole genome shotgun (WGS) entry which is preliminary data.</text>
</comment>
<organism evidence="2 3">
    <name type="scientific">Anaerospora hongkongensis</name>
    <dbReference type="NCBI Taxonomy" id="244830"/>
    <lineage>
        <taxon>Bacteria</taxon>
        <taxon>Bacillati</taxon>
        <taxon>Bacillota</taxon>
        <taxon>Negativicutes</taxon>
        <taxon>Selenomonadales</taxon>
        <taxon>Sporomusaceae</taxon>
        <taxon>Anaerospora</taxon>
    </lineage>
</organism>
<name>A0A4R1Q0Y8_9FIRM</name>
<accession>A0A4R1Q0Y8</accession>
<dbReference type="InterPro" id="IPR005646">
    <property type="entry name" value="FapA"/>
</dbReference>
<proteinExistence type="predicted"/>
<keyword evidence="3" id="KW-1185">Reference proteome</keyword>
<dbReference type="InterPro" id="IPR046865">
    <property type="entry name" value="FapA_b_solenoid"/>
</dbReference>
<dbReference type="InterPro" id="IPR046866">
    <property type="entry name" value="FapA_N"/>
</dbReference>
<evidence type="ECO:0000259" key="1">
    <source>
        <dbReference type="Pfam" id="PF20250"/>
    </source>
</evidence>
<dbReference type="PANTHER" id="PTHR38032:SF1">
    <property type="entry name" value="RNA-BINDING PROTEIN KHPB N-TERMINAL DOMAIN-CONTAINING PROTEIN"/>
    <property type="match status" value="1"/>
</dbReference>
<dbReference type="OrthoDB" id="9816426at2"/>
<dbReference type="RefSeq" id="WP_132076545.1">
    <property type="nucleotide sequence ID" value="NZ_SLUI01000003.1"/>
</dbReference>
<evidence type="ECO:0000313" key="3">
    <source>
        <dbReference type="Proteomes" id="UP000295063"/>
    </source>
</evidence>